<dbReference type="Gene3D" id="3.90.220.10">
    <property type="entry name" value="Adenine-n6-DNA-methyltransferase Taqi, Chain A, domain 2"/>
    <property type="match status" value="1"/>
</dbReference>
<evidence type="ECO:0000313" key="10">
    <source>
        <dbReference type="EMBL" id="MDW8799786.1"/>
    </source>
</evidence>
<evidence type="ECO:0000256" key="3">
    <source>
        <dbReference type="ARBA" id="ARBA00022679"/>
    </source>
</evidence>
<dbReference type="InterPro" id="IPR011639">
    <property type="entry name" value="MethylTrfase_TaqI-like_dom"/>
</dbReference>
<keyword evidence="6" id="KW-0238">DNA-binding</keyword>
<organism evidence="10 11">
    <name type="scientific">Clostridium tanneri</name>
    <dbReference type="NCBI Taxonomy" id="3037988"/>
    <lineage>
        <taxon>Bacteria</taxon>
        <taxon>Bacillati</taxon>
        <taxon>Bacillota</taxon>
        <taxon>Clostridia</taxon>
        <taxon>Eubacteriales</taxon>
        <taxon>Clostridiaceae</taxon>
        <taxon>Clostridium</taxon>
    </lineage>
</organism>
<dbReference type="PROSITE" id="PS00092">
    <property type="entry name" value="N6_MTASE"/>
    <property type="match status" value="1"/>
</dbReference>
<feature type="domain" description="Type II methyltransferase M.TaqI-like" evidence="8">
    <location>
        <begin position="126"/>
        <end position="308"/>
    </location>
</feature>
<keyword evidence="11" id="KW-1185">Reference proteome</keyword>
<dbReference type="EMBL" id="JARUJP010000001">
    <property type="protein sequence ID" value="MDW8799786.1"/>
    <property type="molecule type" value="Genomic_DNA"/>
</dbReference>
<evidence type="ECO:0000256" key="2">
    <source>
        <dbReference type="ARBA" id="ARBA00022603"/>
    </source>
</evidence>
<evidence type="ECO:0000256" key="6">
    <source>
        <dbReference type="ARBA" id="ARBA00023125"/>
    </source>
</evidence>
<evidence type="ECO:0000313" key="11">
    <source>
        <dbReference type="Proteomes" id="UP001281656"/>
    </source>
</evidence>
<name>A0ABU4JNR1_9CLOT</name>
<comment type="catalytic activity">
    <reaction evidence="7">
        <text>a 2'-deoxyadenosine in DNA + S-adenosyl-L-methionine = an N(6)-methyl-2'-deoxyadenosine in DNA + S-adenosyl-L-homocysteine + H(+)</text>
        <dbReference type="Rhea" id="RHEA:15197"/>
        <dbReference type="Rhea" id="RHEA-COMP:12418"/>
        <dbReference type="Rhea" id="RHEA-COMP:12419"/>
        <dbReference type="ChEBI" id="CHEBI:15378"/>
        <dbReference type="ChEBI" id="CHEBI:57856"/>
        <dbReference type="ChEBI" id="CHEBI:59789"/>
        <dbReference type="ChEBI" id="CHEBI:90615"/>
        <dbReference type="ChEBI" id="CHEBI:90616"/>
        <dbReference type="EC" id="2.1.1.72"/>
    </reaction>
</comment>
<evidence type="ECO:0000256" key="5">
    <source>
        <dbReference type="ARBA" id="ARBA00022747"/>
    </source>
</evidence>
<dbReference type="SUPFAM" id="SSF116734">
    <property type="entry name" value="DNA methylase specificity domain"/>
    <property type="match status" value="1"/>
</dbReference>
<dbReference type="EC" id="2.1.1.72" evidence="1"/>
<accession>A0ABU4JNR1</accession>
<dbReference type="InterPro" id="IPR050953">
    <property type="entry name" value="N4_N6_ade-DNA_methylase"/>
</dbReference>
<dbReference type="Proteomes" id="UP001281656">
    <property type="component" value="Unassembled WGS sequence"/>
</dbReference>
<dbReference type="InterPro" id="IPR029063">
    <property type="entry name" value="SAM-dependent_MTases_sf"/>
</dbReference>
<proteinExistence type="predicted"/>
<comment type="caution">
    <text evidence="10">The sequence shown here is derived from an EMBL/GenBank/DDBJ whole genome shotgun (WGS) entry which is preliminary data.</text>
</comment>
<evidence type="ECO:0000259" key="9">
    <source>
        <dbReference type="Pfam" id="PF12950"/>
    </source>
</evidence>
<dbReference type="InterPro" id="IPR025931">
    <property type="entry name" value="TaqI_C"/>
</dbReference>
<dbReference type="InterPro" id="IPR023135">
    <property type="entry name" value="N6_DNA_MeTrfase_TaqI_C"/>
</dbReference>
<keyword evidence="3" id="KW-0808">Transferase</keyword>
<dbReference type="SUPFAM" id="SSF53335">
    <property type="entry name" value="S-adenosyl-L-methionine-dependent methyltransferases"/>
    <property type="match status" value="1"/>
</dbReference>
<gene>
    <name evidence="10" type="ORF">P8V03_01285</name>
</gene>
<reference evidence="10 11" key="1">
    <citation type="submission" date="2023-04" db="EMBL/GenBank/DDBJ databases">
        <title>Clostridium tannerae sp. nov., isolated from the fecal material of an alpaca.</title>
        <authorList>
            <person name="Miller S."/>
            <person name="Hendry M."/>
            <person name="King J."/>
            <person name="Sankaranarayanan K."/>
            <person name="Lawson P.A."/>
        </authorList>
    </citation>
    <scope>NUCLEOTIDE SEQUENCE [LARGE SCALE GENOMIC DNA]</scope>
    <source>
        <strain evidence="10 11">A1-XYC3</strain>
    </source>
</reference>
<evidence type="ECO:0000256" key="7">
    <source>
        <dbReference type="ARBA" id="ARBA00047942"/>
    </source>
</evidence>
<evidence type="ECO:0000256" key="4">
    <source>
        <dbReference type="ARBA" id="ARBA00022691"/>
    </source>
</evidence>
<dbReference type="Gene3D" id="3.40.50.150">
    <property type="entry name" value="Vaccinia Virus protein VP39"/>
    <property type="match status" value="1"/>
</dbReference>
<dbReference type="PANTHER" id="PTHR33841:SF6">
    <property type="entry name" value="TYPE II METHYLTRANSFERASE M.HINDII"/>
    <property type="match status" value="1"/>
</dbReference>
<dbReference type="Pfam" id="PF12950">
    <property type="entry name" value="TaqI_C"/>
    <property type="match status" value="1"/>
</dbReference>
<feature type="domain" description="TaqI-like C-terminal specificity" evidence="9">
    <location>
        <begin position="411"/>
        <end position="528"/>
    </location>
</feature>
<dbReference type="InterPro" id="IPR002052">
    <property type="entry name" value="DNA_methylase_N6_adenine_CS"/>
</dbReference>
<protein>
    <recommendedName>
        <fullName evidence="1">site-specific DNA-methyltransferase (adenine-specific)</fullName>
        <ecNumber evidence="1">2.1.1.72</ecNumber>
    </recommendedName>
</protein>
<dbReference type="PANTHER" id="PTHR33841">
    <property type="entry name" value="DNA METHYLTRANSFERASE YEEA-RELATED"/>
    <property type="match status" value="1"/>
</dbReference>
<evidence type="ECO:0000256" key="1">
    <source>
        <dbReference type="ARBA" id="ARBA00011900"/>
    </source>
</evidence>
<sequence>MYDKHKSIRILGKEYEKAMDKVKRKTYGSFYTPDYIVDYIIENTLSNLNLVDNPFVKILDPSCGVGYFLIKAYDVLKSKFSDNIELIRKKYLKEEYSISVNGKLKKLTGEDYWKKKNLHYHILKYCIYGADIDDEAVQITKANLLSKGVYDLDLSDNIVCCDSLIRWEEDYCFENEEIFTSGKFLCKYRDINFKSTEKYLNKDELLELRNIRNFWGKKYDYIIGNPPWVSLNRKYKKNIDDNLLNYYITKYDGNKYLPNLYEFFLKRAIDLIKNTGRVGFIIPDRFAKNLQYKLLRKELLTNYKIVHLAFQVNFPEINTDTMILILEKDYEENSKISINIFNKRQYDIHQKEYLSTEDYEFIYESNSDYKLIKEKVENKSVTLGDISTTFTGFIGDSKKISTEKVTSKQVEILKGENINRFNIISRYYYEFIPENLKGGTKNIKKLACPLKIVVRKTGNKIIAALDTEGYIIEQSLYGIINLREGFSYKYVLAVLNSRLTEWYYSNFLITNINSTPQIKKYGLDRLPIKCCSKEKQTTIEGLVDKISAKAKKLINEKAANKNDSNMEDKKQLKELQRKLNYEIFSLYELEYEDINKISIDY</sequence>
<dbReference type="PRINTS" id="PR00507">
    <property type="entry name" value="N12N6MTFRASE"/>
</dbReference>
<evidence type="ECO:0000259" key="8">
    <source>
        <dbReference type="Pfam" id="PF07669"/>
    </source>
</evidence>
<keyword evidence="5" id="KW-0680">Restriction system</keyword>
<dbReference type="Pfam" id="PF07669">
    <property type="entry name" value="Eco57I"/>
    <property type="match status" value="1"/>
</dbReference>
<dbReference type="RefSeq" id="WP_318796473.1">
    <property type="nucleotide sequence ID" value="NZ_JARUJP010000001.1"/>
</dbReference>
<keyword evidence="4" id="KW-0949">S-adenosyl-L-methionine</keyword>
<keyword evidence="2" id="KW-0489">Methyltransferase</keyword>